<proteinExistence type="predicted"/>
<dbReference type="Pfam" id="PF00149">
    <property type="entry name" value="Metallophos"/>
    <property type="match status" value="1"/>
</dbReference>
<name>A0A095Z3I7_9FIRM</name>
<accession>A0A095Z3I7</accession>
<dbReference type="InterPro" id="IPR014578">
    <property type="entry name" value="Pesterase_CT488"/>
</dbReference>
<dbReference type="PANTHER" id="PTHR31302:SF22">
    <property type="entry name" value="PHOSPHOESTERASE"/>
    <property type="match status" value="1"/>
</dbReference>
<dbReference type="GO" id="GO:0016787">
    <property type="term" value="F:hydrolase activity"/>
    <property type="evidence" value="ECO:0007669"/>
    <property type="project" value="InterPro"/>
</dbReference>
<dbReference type="InterPro" id="IPR051158">
    <property type="entry name" value="Metallophosphoesterase_sf"/>
</dbReference>
<dbReference type="InterPro" id="IPR004843">
    <property type="entry name" value="Calcineurin-like_PHP"/>
</dbReference>
<gene>
    <name evidence="2" type="ORF">HMPREF1630_08750</name>
</gene>
<organism evidence="2 3">
    <name type="scientific">Anaerococcus lactolyticus S7-1-13</name>
    <dbReference type="NCBI Taxonomy" id="1284686"/>
    <lineage>
        <taxon>Bacteria</taxon>
        <taxon>Bacillati</taxon>
        <taxon>Bacillota</taxon>
        <taxon>Tissierellia</taxon>
        <taxon>Tissierellales</taxon>
        <taxon>Peptoniphilaceae</taxon>
        <taxon>Anaerococcus</taxon>
    </lineage>
</organism>
<evidence type="ECO:0000313" key="2">
    <source>
        <dbReference type="EMBL" id="KGF03069.1"/>
    </source>
</evidence>
<reference evidence="2 3" key="1">
    <citation type="submission" date="2014-07" db="EMBL/GenBank/DDBJ databases">
        <authorList>
            <person name="McCorrison J."/>
            <person name="Sanka R."/>
            <person name="Torralba M."/>
            <person name="Gillis M."/>
            <person name="Haft D.H."/>
            <person name="Methe B."/>
            <person name="Sutton G."/>
            <person name="Nelson K.E."/>
        </authorList>
    </citation>
    <scope>NUCLEOTIDE SEQUENCE [LARGE SCALE GENOMIC DNA]</scope>
    <source>
        <strain evidence="2 3">S7-1-13</strain>
    </source>
</reference>
<evidence type="ECO:0000259" key="1">
    <source>
        <dbReference type="Pfam" id="PF00149"/>
    </source>
</evidence>
<dbReference type="Gene3D" id="3.60.21.10">
    <property type="match status" value="1"/>
</dbReference>
<dbReference type="Proteomes" id="UP000029579">
    <property type="component" value="Unassembled WGS sequence"/>
</dbReference>
<dbReference type="eggNOG" id="COG1768">
    <property type="taxonomic scope" value="Bacteria"/>
</dbReference>
<dbReference type="EMBL" id="JRMW01000043">
    <property type="protein sequence ID" value="KGF03069.1"/>
    <property type="molecule type" value="Genomic_DNA"/>
</dbReference>
<dbReference type="InterPro" id="IPR029052">
    <property type="entry name" value="Metallo-depent_PP-like"/>
</dbReference>
<protein>
    <submittedName>
        <fullName evidence="2">Serine/threonine protein phosphatase</fullName>
    </submittedName>
</protein>
<dbReference type="RefSeq" id="WP_037328751.1">
    <property type="nucleotide sequence ID" value="NZ_JRMW01000043.1"/>
</dbReference>
<sequence>MIYALADLHLDYTEAKSMEVFGEAWKNYQEKIFANWKNKIKEEDTVLVPGDISWAMDIKNAEIDLAKIDKLPGKKILMKGNHDFWWSSLNKLNQLGLETIEFLQNNSFEVEDYLICGTRGWISRDSRDFTDHDEKIYKRELLRLENSIRSTKSDKKLIINLHYPPINADGSLNEFFDLAKEFKAHTLIYGHLHGNGHRLIKEGIYEGVKLVCVSGDYVDFDPVRIG</sequence>
<dbReference type="AlphaFoldDB" id="A0A095Z3I7"/>
<dbReference type="PANTHER" id="PTHR31302">
    <property type="entry name" value="TRANSMEMBRANE PROTEIN WITH METALLOPHOSPHOESTERASE DOMAIN-RELATED"/>
    <property type="match status" value="1"/>
</dbReference>
<comment type="caution">
    <text evidence="2">The sequence shown here is derived from an EMBL/GenBank/DDBJ whole genome shotgun (WGS) entry which is preliminary data.</text>
</comment>
<evidence type="ECO:0000313" key="3">
    <source>
        <dbReference type="Proteomes" id="UP000029579"/>
    </source>
</evidence>
<dbReference type="OrthoDB" id="8610138at2"/>
<dbReference type="SUPFAM" id="SSF56300">
    <property type="entry name" value="Metallo-dependent phosphatases"/>
    <property type="match status" value="1"/>
</dbReference>
<feature type="domain" description="Calcineurin-like phosphoesterase" evidence="1">
    <location>
        <begin position="2"/>
        <end position="194"/>
    </location>
</feature>
<dbReference type="PIRSF" id="PIRSF033094">
    <property type="entry name" value="Pesterase_CT488"/>
    <property type="match status" value="1"/>
</dbReference>